<sequence length="181" mass="19835">MKKIMVVFLFTVFFYGPAGAGLIAGKYKDNGDGTVTDAETNLQWMRCSLGQVWDGSACTGEAKVFNWNHALAAASSHHFAGKADWRVPAIEELNTLVYCSSGKRNVWQPGKSGGACDEDYQQPTIHTDAFPGAPAEIFWSSTTNTNYRYAAWCLPFFNGSVSYDSRGARAMVRLVRAGRSL</sequence>
<evidence type="ECO:0000313" key="3">
    <source>
        <dbReference type="Proteomes" id="UP000321899"/>
    </source>
</evidence>
<dbReference type="RefSeq" id="WP_139448981.1">
    <property type="nucleotide sequence ID" value="NZ_VDMB01000012.1"/>
</dbReference>
<evidence type="ECO:0000259" key="1">
    <source>
        <dbReference type="Pfam" id="PF07603"/>
    </source>
</evidence>
<protein>
    <submittedName>
        <fullName evidence="2">DUF1566 domain-containing protein</fullName>
    </submittedName>
</protein>
<gene>
    <name evidence="2" type="ORF">FIM25_10385</name>
</gene>
<feature type="domain" description="Lcl C-terminal" evidence="1">
    <location>
        <begin position="33"/>
        <end position="176"/>
    </location>
</feature>
<organism evidence="2 3">
    <name type="scientific">Desulfobotulus mexicanus</name>
    <dbReference type="NCBI Taxonomy" id="2586642"/>
    <lineage>
        <taxon>Bacteria</taxon>
        <taxon>Pseudomonadati</taxon>
        <taxon>Thermodesulfobacteriota</taxon>
        <taxon>Desulfobacteria</taxon>
        <taxon>Desulfobacterales</taxon>
        <taxon>Desulfobacteraceae</taxon>
        <taxon>Desulfobotulus</taxon>
    </lineage>
</organism>
<dbReference type="InterPro" id="IPR011460">
    <property type="entry name" value="Lcl_C"/>
</dbReference>
<reference evidence="2 3" key="1">
    <citation type="submission" date="2019-06" db="EMBL/GenBank/DDBJ databases">
        <title>Desulfobotulus mexicanus sp. nov., a novel sulfate-reducing bacterium isolated from the sediment of an alkaline crater lake in Mexico.</title>
        <authorList>
            <person name="Hirschler-Rea A."/>
        </authorList>
    </citation>
    <scope>NUCLEOTIDE SEQUENCE [LARGE SCALE GENOMIC DNA]</scope>
    <source>
        <strain evidence="2 3">PAR22N</strain>
    </source>
</reference>
<dbReference type="PANTHER" id="PTHR35812:SF1">
    <property type="entry name" value="LIPOPROTEIN"/>
    <property type="match status" value="1"/>
</dbReference>
<dbReference type="PANTHER" id="PTHR35812">
    <property type="entry name" value="LIPOPROTEIN"/>
    <property type="match status" value="1"/>
</dbReference>
<evidence type="ECO:0000313" key="2">
    <source>
        <dbReference type="EMBL" id="TYT74360.1"/>
    </source>
</evidence>
<accession>A0A5S5MF89</accession>
<name>A0A5S5MF89_9BACT</name>
<dbReference type="Proteomes" id="UP000321899">
    <property type="component" value="Unassembled WGS sequence"/>
</dbReference>
<comment type="caution">
    <text evidence="2">The sequence shown here is derived from an EMBL/GenBank/DDBJ whole genome shotgun (WGS) entry which is preliminary data.</text>
</comment>
<proteinExistence type="predicted"/>
<dbReference type="OrthoDB" id="9793251at2"/>
<keyword evidence="3" id="KW-1185">Reference proteome</keyword>
<dbReference type="Pfam" id="PF07603">
    <property type="entry name" value="Lcl_C"/>
    <property type="match status" value="1"/>
</dbReference>
<dbReference type="EMBL" id="VDMB01000012">
    <property type="protein sequence ID" value="TYT74360.1"/>
    <property type="molecule type" value="Genomic_DNA"/>
</dbReference>
<dbReference type="AlphaFoldDB" id="A0A5S5MF89"/>